<keyword evidence="5" id="KW-1185">Reference proteome</keyword>
<feature type="compositionally biased region" description="Polar residues" evidence="1">
    <location>
        <begin position="58"/>
        <end position="72"/>
    </location>
</feature>
<evidence type="ECO:0000256" key="2">
    <source>
        <dbReference type="SAM" id="Phobius"/>
    </source>
</evidence>
<dbReference type="AlphaFoldDB" id="A0A8H9LKD1"/>
<name>A0A8H9LKD1_9ACTN</name>
<feature type="compositionally biased region" description="Basic and acidic residues" evidence="1">
    <location>
        <begin position="74"/>
        <end position="84"/>
    </location>
</feature>
<dbReference type="Proteomes" id="UP000480804">
    <property type="component" value="Unassembled WGS sequence"/>
</dbReference>
<keyword evidence="2" id="KW-1133">Transmembrane helix</keyword>
<evidence type="ECO:0000313" key="4">
    <source>
        <dbReference type="EMBL" id="GGU53975.1"/>
    </source>
</evidence>
<evidence type="ECO:0000313" key="6">
    <source>
        <dbReference type="Proteomes" id="UP000660975"/>
    </source>
</evidence>
<comment type="caution">
    <text evidence="4">The sequence shown here is derived from an EMBL/GenBank/DDBJ whole genome shotgun (WGS) entry which is preliminary data.</text>
</comment>
<evidence type="ECO:0000313" key="5">
    <source>
        <dbReference type="Proteomes" id="UP000480804"/>
    </source>
</evidence>
<feature type="region of interest" description="Disordered" evidence="1">
    <location>
        <begin position="1"/>
        <end position="123"/>
    </location>
</feature>
<feature type="compositionally biased region" description="Acidic residues" evidence="1">
    <location>
        <begin position="85"/>
        <end position="95"/>
    </location>
</feature>
<keyword evidence="2" id="KW-0812">Transmembrane</keyword>
<accession>A0A8H9LKD1</accession>
<sequence length="368" mass="38779">MTAVDQAGSGDQVAARAGTDGAPGHTAVPQARTTGVGGRSSREIRSGRSRARAKMKSFTLNSRSHSLRSNGSKRVPDAPDRETTEPDDSPSPEDDAPPRPAAEEATEGPSDRSSGTSRPGRARTRTWAAAALGVVASTLLATAVTTYFDVWSSSRSPVPAGQGLHVESEVWWDLTRDTKAVRVAGAVDVAKLEQDAMDSGTALDGLVDGGSTYAGMMRVRVTLMNFTKVPVSVTEVRARVTGETPAPGGDLLSCGGAEGSIGITRLRVDLGSSDKAAQEYDGEKVVGHYPVQEMQLAKQDEPAVFDLRVEAGDTTASYVLDVVYQQGTEKGRVVVDNGGKPFVLAPAEGEVDSAYRCDEAMTGWKRVR</sequence>
<gene>
    <name evidence="4" type="ORF">GCM10010227_03820</name>
    <name evidence="3" type="ORF">Sgou_40370</name>
</gene>
<protein>
    <submittedName>
        <fullName evidence="4">Uncharacterized protein</fullName>
    </submittedName>
</protein>
<proteinExistence type="predicted"/>
<reference evidence="3 5" key="2">
    <citation type="submission" date="2020-02" db="EMBL/GenBank/DDBJ databases">
        <title>Whole genome shotgun sequence of Streptomyces gougerotii NBRC 13043.</title>
        <authorList>
            <person name="Ichikawa N."/>
            <person name="Komaki H."/>
            <person name="Tamura T."/>
        </authorList>
    </citation>
    <scope>NUCLEOTIDE SEQUENCE [LARGE SCALE GENOMIC DNA]</scope>
    <source>
        <strain evidence="3 5">NBRC 13043</strain>
    </source>
</reference>
<reference evidence="4" key="1">
    <citation type="journal article" date="2014" name="Int. J. Syst. Evol. Microbiol.">
        <title>Complete genome sequence of Corynebacterium casei LMG S-19264T (=DSM 44701T), isolated from a smear-ripened cheese.</title>
        <authorList>
            <consortium name="US DOE Joint Genome Institute (JGI-PGF)"/>
            <person name="Walter F."/>
            <person name="Albersmeier A."/>
            <person name="Kalinowski J."/>
            <person name="Ruckert C."/>
        </authorList>
    </citation>
    <scope>NUCLEOTIDE SEQUENCE</scope>
    <source>
        <strain evidence="4">JCM 4136</strain>
    </source>
</reference>
<dbReference type="EMBL" id="BLLO01000020">
    <property type="protein sequence ID" value="GFH79367.1"/>
    <property type="molecule type" value="Genomic_DNA"/>
</dbReference>
<reference evidence="4" key="3">
    <citation type="submission" date="2020-09" db="EMBL/GenBank/DDBJ databases">
        <authorList>
            <person name="Sun Q."/>
            <person name="Ohkuma M."/>
        </authorList>
    </citation>
    <scope>NUCLEOTIDE SEQUENCE</scope>
    <source>
        <strain evidence="4">JCM 4136</strain>
    </source>
</reference>
<feature type="transmembrane region" description="Helical" evidence="2">
    <location>
        <begin position="127"/>
        <end position="148"/>
    </location>
</feature>
<evidence type="ECO:0000256" key="1">
    <source>
        <dbReference type="SAM" id="MobiDB-lite"/>
    </source>
</evidence>
<evidence type="ECO:0000313" key="3">
    <source>
        <dbReference type="EMBL" id="GFH79367.1"/>
    </source>
</evidence>
<organism evidence="4 6">
    <name type="scientific">Streptomyces gougerotii</name>
    <dbReference type="NCBI Taxonomy" id="53448"/>
    <lineage>
        <taxon>Bacteria</taxon>
        <taxon>Bacillati</taxon>
        <taxon>Actinomycetota</taxon>
        <taxon>Actinomycetes</taxon>
        <taxon>Kitasatosporales</taxon>
        <taxon>Streptomycetaceae</taxon>
        <taxon>Streptomyces</taxon>
        <taxon>Streptomyces diastaticus group</taxon>
    </lineage>
</organism>
<dbReference type="EMBL" id="BMSC01000001">
    <property type="protein sequence ID" value="GGU53975.1"/>
    <property type="molecule type" value="Genomic_DNA"/>
</dbReference>
<dbReference type="Proteomes" id="UP000660975">
    <property type="component" value="Unassembled WGS sequence"/>
</dbReference>
<keyword evidence="2" id="KW-0472">Membrane</keyword>